<keyword evidence="3" id="KW-1185">Reference proteome</keyword>
<proteinExistence type="predicted"/>
<dbReference type="EMBL" id="JAUSUD010000007">
    <property type="protein sequence ID" value="MDQ0230645.1"/>
    <property type="molecule type" value="Genomic_DNA"/>
</dbReference>
<reference evidence="2 3" key="1">
    <citation type="submission" date="2023-07" db="EMBL/GenBank/DDBJ databases">
        <title>Genomic Encyclopedia of Type Strains, Phase IV (KMG-IV): sequencing the most valuable type-strain genomes for metagenomic binning, comparative biology and taxonomic classification.</title>
        <authorList>
            <person name="Goeker M."/>
        </authorList>
    </citation>
    <scope>NUCLEOTIDE SEQUENCE [LARGE SCALE GENOMIC DNA]</scope>
    <source>
        <strain evidence="2 3">DSM 29005</strain>
    </source>
</reference>
<comment type="caution">
    <text evidence="2">The sequence shown here is derived from an EMBL/GenBank/DDBJ whole genome shotgun (WGS) entry which is preliminary data.</text>
</comment>
<sequence length="44" mass="4896">MKNAKLNPSITTPSNSNQSLYQTSKRKKVKKRGCGCGKKKKQAE</sequence>
<feature type="region of interest" description="Disordered" evidence="1">
    <location>
        <begin position="1"/>
        <end position="44"/>
    </location>
</feature>
<accession>A0ABT9ZHG6</accession>
<dbReference type="RefSeq" id="WP_307340303.1">
    <property type="nucleotide sequence ID" value="NZ_JAUSUD010000007.1"/>
</dbReference>
<protein>
    <submittedName>
        <fullName evidence="2">Uncharacterized protein</fullName>
    </submittedName>
</protein>
<gene>
    <name evidence="2" type="ORF">J2S19_001901</name>
</gene>
<name>A0ABT9ZHG6_9BACI</name>
<dbReference type="Proteomes" id="UP001234495">
    <property type="component" value="Unassembled WGS sequence"/>
</dbReference>
<organism evidence="2 3">
    <name type="scientific">Metabacillus malikii</name>
    <dbReference type="NCBI Taxonomy" id="1504265"/>
    <lineage>
        <taxon>Bacteria</taxon>
        <taxon>Bacillati</taxon>
        <taxon>Bacillota</taxon>
        <taxon>Bacilli</taxon>
        <taxon>Bacillales</taxon>
        <taxon>Bacillaceae</taxon>
        <taxon>Metabacillus</taxon>
    </lineage>
</organism>
<evidence type="ECO:0000256" key="1">
    <source>
        <dbReference type="SAM" id="MobiDB-lite"/>
    </source>
</evidence>
<feature type="compositionally biased region" description="Basic residues" evidence="1">
    <location>
        <begin position="24"/>
        <end position="44"/>
    </location>
</feature>
<feature type="compositionally biased region" description="Polar residues" evidence="1">
    <location>
        <begin position="1"/>
        <end position="23"/>
    </location>
</feature>
<evidence type="ECO:0000313" key="2">
    <source>
        <dbReference type="EMBL" id="MDQ0230645.1"/>
    </source>
</evidence>
<evidence type="ECO:0000313" key="3">
    <source>
        <dbReference type="Proteomes" id="UP001234495"/>
    </source>
</evidence>